<sequence>MIERLIIKFGIVFGVLAFPTLFRKPSAKIWIPLYLCNCIVNYLFDMALVKTKKVMYPIRFLPKIFKINVVYDFLVCPFLSVWYCQSTYNSKLSGLIIKLLVFGIPQAIYEVFLERKTDALKFKGNWRWFHSFFLVFVVKIISRCTFRRLKFFFR</sequence>
<evidence type="ECO:0000313" key="3">
    <source>
        <dbReference type="Proteomes" id="UP001296943"/>
    </source>
</evidence>
<accession>A0ABS2N5B3</accession>
<keyword evidence="3" id="KW-1185">Reference proteome</keyword>
<evidence type="ECO:0000256" key="1">
    <source>
        <dbReference type="SAM" id="Phobius"/>
    </source>
</evidence>
<keyword evidence="1" id="KW-0472">Membrane</keyword>
<evidence type="ECO:0000313" key="2">
    <source>
        <dbReference type="EMBL" id="MBM7573326.1"/>
    </source>
</evidence>
<dbReference type="Proteomes" id="UP001296943">
    <property type="component" value="Unassembled WGS sequence"/>
</dbReference>
<dbReference type="NCBIfam" id="NF041644">
    <property type="entry name" value="CBO0543_fam"/>
    <property type="match status" value="1"/>
</dbReference>
<dbReference type="RefSeq" id="WP_420829232.1">
    <property type="nucleotide sequence ID" value="NZ_JAFBDR010000030.1"/>
</dbReference>
<comment type="caution">
    <text evidence="2">The sequence shown here is derived from an EMBL/GenBank/DDBJ whole genome shotgun (WGS) entry which is preliminary data.</text>
</comment>
<dbReference type="InterPro" id="IPR048147">
    <property type="entry name" value="CBO0543-like"/>
</dbReference>
<feature type="transmembrane region" description="Helical" evidence="1">
    <location>
        <begin position="128"/>
        <end position="146"/>
    </location>
</feature>
<feature type="transmembrane region" description="Helical" evidence="1">
    <location>
        <begin position="29"/>
        <end position="44"/>
    </location>
</feature>
<feature type="transmembrane region" description="Helical" evidence="1">
    <location>
        <begin position="6"/>
        <end position="22"/>
    </location>
</feature>
<evidence type="ECO:0008006" key="4">
    <source>
        <dbReference type="Google" id="ProtNLM"/>
    </source>
</evidence>
<proteinExistence type="predicted"/>
<protein>
    <recommendedName>
        <fullName evidence="4">DUF2809 domain-containing protein</fullName>
    </recommendedName>
</protein>
<keyword evidence="1" id="KW-0812">Transmembrane</keyword>
<gene>
    <name evidence="2" type="ORF">JOC48_003888</name>
</gene>
<name>A0ABS2N5B3_9BACI</name>
<feature type="transmembrane region" description="Helical" evidence="1">
    <location>
        <begin position="95"/>
        <end position="113"/>
    </location>
</feature>
<dbReference type="EMBL" id="JAFBDR010000030">
    <property type="protein sequence ID" value="MBM7573326.1"/>
    <property type="molecule type" value="Genomic_DNA"/>
</dbReference>
<organism evidence="2 3">
    <name type="scientific">Aquibacillus albus</name>
    <dbReference type="NCBI Taxonomy" id="1168171"/>
    <lineage>
        <taxon>Bacteria</taxon>
        <taxon>Bacillati</taxon>
        <taxon>Bacillota</taxon>
        <taxon>Bacilli</taxon>
        <taxon>Bacillales</taxon>
        <taxon>Bacillaceae</taxon>
        <taxon>Aquibacillus</taxon>
    </lineage>
</organism>
<reference evidence="2 3" key="1">
    <citation type="submission" date="2021-01" db="EMBL/GenBank/DDBJ databases">
        <title>Genomic Encyclopedia of Type Strains, Phase IV (KMG-IV): sequencing the most valuable type-strain genomes for metagenomic binning, comparative biology and taxonomic classification.</title>
        <authorList>
            <person name="Goeker M."/>
        </authorList>
    </citation>
    <scope>NUCLEOTIDE SEQUENCE [LARGE SCALE GENOMIC DNA]</scope>
    <source>
        <strain evidence="2 3">DSM 23711</strain>
    </source>
</reference>
<keyword evidence="1" id="KW-1133">Transmembrane helix</keyword>